<organism evidence="1 2">
    <name type="scientific">Methanobrevibacter cuticularis</name>
    <dbReference type="NCBI Taxonomy" id="47311"/>
    <lineage>
        <taxon>Archaea</taxon>
        <taxon>Methanobacteriati</taxon>
        <taxon>Methanobacteriota</taxon>
        <taxon>Methanomada group</taxon>
        <taxon>Methanobacteria</taxon>
        <taxon>Methanobacteriales</taxon>
        <taxon>Methanobacteriaceae</taxon>
        <taxon>Methanobrevibacter</taxon>
    </lineage>
</organism>
<dbReference type="Gene3D" id="2.60.120.1140">
    <property type="entry name" value="Protein of unknown function DUF192"/>
    <property type="match status" value="1"/>
</dbReference>
<dbReference type="Proteomes" id="UP000077275">
    <property type="component" value="Unassembled WGS sequence"/>
</dbReference>
<dbReference type="AlphaFoldDB" id="A0A166E0G5"/>
<name>A0A166E0G5_9EURY</name>
<dbReference type="STRING" id="47311.MBCUT_10100"/>
<reference evidence="1 2" key="1">
    <citation type="submission" date="2016-04" db="EMBL/GenBank/DDBJ databases">
        <title>Genome sequence of Methanobrevibacter cuticularis DSM 11139.</title>
        <authorList>
            <person name="Poehlein A."/>
            <person name="Seedorf H."/>
            <person name="Daniel R."/>
        </authorList>
    </citation>
    <scope>NUCLEOTIDE SEQUENCE [LARGE SCALE GENOMIC DNA]</scope>
    <source>
        <strain evidence="1 2">DSM 11139</strain>
    </source>
</reference>
<accession>A0A166E0G5</accession>
<evidence type="ECO:0000313" key="1">
    <source>
        <dbReference type="EMBL" id="KZX16144.1"/>
    </source>
</evidence>
<keyword evidence="2" id="KW-1185">Reference proteome</keyword>
<dbReference type="InterPro" id="IPR003795">
    <property type="entry name" value="DUF192"/>
</dbReference>
<dbReference type="PATRIC" id="fig|47311.3.peg.1113"/>
<proteinExistence type="predicted"/>
<dbReference type="InterPro" id="IPR038695">
    <property type="entry name" value="Saro_0823-like_sf"/>
</dbReference>
<dbReference type="RefSeq" id="WP_245634944.1">
    <property type="nucleotide sequence ID" value="NZ_LWMW01000098.1"/>
</dbReference>
<protein>
    <recommendedName>
        <fullName evidence="3">ACR</fullName>
    </recommendedName>
</protein>
<sequence length="131" mass="15407">MINIYNTNKSKIILIKKGNKCNLGPIKVANSYFSRLKGLMFKNDIDYILLLTTQKNRYWLKSSIHTFFMKFTIDVLFLDENKRILEIATIPPWKIYSPKNSSKYILEMKEGYASEYNLNVGDKLDFSSEFK</sequence>
<dbReference type="EMBL" id="LWMW01000098">
    <property type="protein sequence ID" value="KZX16144.1"/>
    <property type="molecule type" value="Genomic_DNA"/>
</dbReference>
<evidence type="ECO:0000313" key="2">
    <source>
        <dbReference type="Proteomes" id="UP000077275"/>
    </source>
</evidence>
<dbReference type="PANTHER" id="PTHR37953">
    <property type="entry name" value="UPF0127 PROTEIN MJ1496"/>
    <property type="match status" value="1"/>
</dbReference>
<evidence type="ECO:0008006" key="3">
    <source>
        <dbReference type="Google" id="ProtNLM"/>
    </source>
</evidence>
<comment type="caution">
    <text evidence="1">The sequence shown here is derived from an EMBL/GenBank/DDBJ whole genome shotgun (WGS) entry which is preliminary data.</text>
</comment>
<dbReference type="PANTHER" id="PTHR37953:SF1">
    <property type="entry name" value="UPF0127 PROTEIN MJ1496"/>
    <property type="match status" value="1"/>
</dbReference>
<gene>
    <name evidence="1" type="ORF">MBCUT_10100</name>
</gene>
<dbReference type="Pfam" id="PF02643">
    <property type="entry name" value="DUF192"/>
    <property type="match status" value="1"/>
</dbReference>